<dbReference type="InterPro" id="IPR052091">
    <property type="entry name" value="Beta-ala_Activ/Resist"/>
</dbReference>
<feature type="signal peptide" evidence="1">
    <location>
        <begin position="1"/>
        <end position="19"/>
    </location>
</feature>
<gene>
    <name evidence="3" type="ORF">SAMN04488121_103816</name>
</gene>
<protein>
    <submittedName>
        <fullName evidence="3">Outer membrane protein assembly factor BamB, contains PQQ-like beta-propeller repeat</fullName>
    </submittedName>
</protein>
<feature type="chain" id="PRO_5011637855" evidence="1">
    <location>
        <begin position="20"/>
        <end position="393"/>
    </location>
</feature>
<dbReference type="Proteomes" id="UP000199045">
    <property type="component" value="Unassembled WGS sequence"/>
</dbReference>
<dbReference type="PANTHER" id="PTHR44394">
    <property type="entry name" value="BETA-ALANINE-ACTIVATING ENZYME"/>
    <property type="match status" value="1"/>
</dbReference>
<name>A0A1G7SC42_CHIFI</name>
<keyword evidence="1" id="KW-0732">Signal</keyword>
<reference evidence="3 4" key="1">
    <citation type="submission" date="2016-10" db="EMBL/GenBank/DDBJ databases">
        <authorList>
            <person name="de Groot N.N."/>
        </authorList>
    </citation>
    <scope>NUCLEOTIDE SEQUENCE [LARGE SCALE GENOMIC DNA]</scope>
    <source>
        <strain evidence="3 4">DSM 527</strain>
    </source>
</reference>
<dbReference type="InterPro" id="IPR011047">
    <property type="entry name" value="Quinoprotein_ADH-like_sf"/>
</dbReference>
<dbReference type="STRING" id="104663.SAMN04488121_103816"/>
<dbReference type="EMBL" id="FNBN01000003">
    <property type="protein sequence ID" value="SDG20606.1"/>
    <property type="molecule type" value="Genomic_DNA"/>
</dbReference>
<dbReference type="RefSeq" id="WP_176842309.1">
    <property type="nucleotide sequence ID" value="NZ_FNBN01000003.1"/>
</dbReference>
<dbReference type="InterPro" id="IPR015943">
    <property type="entry name" value="WD40/YVTN_repeat-like_dom_sf"/>
</dbReference>
<evidence type="ECO:0000313" key="3">
    <source>
        <dbReference type="EMBL" id="SDG20606.1"/>
    </source>
</evidence>
<organism evidence="3 4">
    <name type="scientific">Chitinophaga filiformis</name>
    <name type="common">Myxococcus filiformis</name>
    <name type="synonym">Flexibacter filiformis</name>
    <dbReference type="NCBI Taxonomy" id="104663"/>
    <lineage>
        <taxon>Bacteria</taxon>
        <taxon>Pseudomonadati</taxon>
        <taxon>Bacteroidota</taxon>
        <taxon>Chitinophagia</taxon>
        <taxon>Chitinophagales</taxon>
        <taxon>Chitinophagaceae</taxon>
        <taxon>Chitinophaga</taxon>
    </lineage>
</organism>
<dbReference type="GO" id="GO:0043041">
    <property type="term" value="P:amino acid activation for nonribosomal peptide biosynthetic process"/>
    <property type="evidence" value="ECO:0007669"/>
    <property type="project" value="TreeGrafter"/>
</dbReference>
<evidence type="ECO:0000313" key="4">
    <source>
        <dbReference type="Proteomes" id="UP000199045"/>
    </source>
</evidence>
<dbReference type="AlphaFoldDB" id="A0A1G7SC42"/>
<dbReference type="SUPFAM" id="SSF50998">
    <property type="entry name" value="Quinoprotein alcohol dehydrogenase-like"/>
    <property type="match status" value="2"/>
</dbReference>
<sequence length="393" mass="44403">MKRLIAFLFATLHTFLSQAQHSLLWKFSTGSAVYSSPVISGDNIYFGSSDMNLYAVRKNSGELIWKYTTKGQVNSSPAIQDNKVLFSSTDGNIYALDRNKGSLLWTFKTKGEQRYDLWDYYLSSPVIHDGIAYFGSGDSTVYAIRVESGKMVWRYKTNGIVHASPAFKNDTLLIGSYDGCFYALGAKTGKLIWKFKTVGDANFPKGEVQKAALVHNNTVVFGSRDYNIYALDIKTGTGNWNMKERGSWVIATPFLHNDNIYVGTSDTHRFYCMSLSSGKIKWTLPLNMRVYGTAALMDSSIVFGCFNGKMYFVDAQSGMIKSTFQTDESKTRYTRLYDNDDHFRKDFELYGKDYIEAEKQILSLGAVLSDPLIENHTVYFGDTNGYFYALQVE</sequence>
<dbReference type="Pfam" id="PF13360">
    <property type="entry name" value="PQQ_2"/>
    <property type="match status" value="1"/>
</dbReference>
<dbReference type="PANTHER" id="PTHR44394:SF1">
    <property type="entry name" value="BETA-ALANINE-ACTIVATING ENZYME"/>
    <property type="match status" value="1"/>
</dbReference>
<dbReference type="InterPro" id="IPR018391">
    <property type="entry name" value="PQQ_b-propeller_rpt"/>
</dbReference>
<proteinExistence type="predicted"/>
<evidence type="ECO:0000259" key="2">
    <source>
        <dbReference type="Pfam" id="PF13360"/>
    </source>
</evidence>
<evidence type="ECO:0000256" key="1">
    <source>
        <dbReference type="SAM" id="SignalP"/>
    </source>
</evidence>
<dbReference type="SMART" id="SM00564">
    <property type="entry name" value="PQQ"/>
    <property type="match status" value="7"/>
</dbReference>
<dbReference type="Gene3D" id="2.130.10.10">
    <property type="entry name" value="YVTN repeat-like/Quinoprotein amine dehydrogenase"/>
    <property type="match status" value="3"/>
</dbReference>
<accession>A0A1G7SC42</accession>
<feature type="domain" description="Pyrrolo-quinoline quinone repeat" evidence="2">
    <location>
        <begin position="17"/>
        <end position="156"/>
    </location>
</feature>
<dbReference type="InterPro" id="IPR002372">
    <property type="entry name" value="PQQ_rpt_dom"/>
</dbReference>